<name>A0A9P3GKV5_9APHY</name>
<evidence type="ECO:0000259" key="1">
    <source>
        <dbReference type="SMART" id="SM00849"/>
    </source>
</evidence>
<feature type="domain" description="Metallo-beta-lactamase" evidence="1">
    <location>
        <begin position="41"/>
        <end position="242"/>
    </location>
</feature>
<dbReference type="InterPro" id="IPR050855">
    <property type="entry name" value="NDM-1-like"/>
</dbReference>
<proteinExistence type="predicted"/>
<dbReference type="SMART" id="SM00849">
    <property type="entry name" value="Lactamase_B"/>
    <property type="match status" value="1"/>
</dbReference>
<dbReference type="SUPFAM" id="SSF56281">
    <property type="entry name" value="Metallo-hydrolase/oxidoreductase"/>
    <property type="match status" value="1"/>
</dbReference>
<dbReference type="PANTHER" id="PTHR42951">
    <property type="entry name" value="METALLO-BETA-LACTAMASE DOMAIN-CONTAINING"/>
    <property type="match status" value="1"/>
</dbReference>
<protein>
    <submittedName>
        <fullName evidence="2">MBL fold metallo-hydrolase</fullName>
    </submittedName>
</protein>
<dbReference type="Gene3D" id="3.60.15.10">
    <property type="entry name" value="Ribonuclease Z/Hydroxyacylglutathione hydrolase-like"/>
    <property type="match status" value="1"/>
</dbReference>
<evidence type="ECO:0000313" key="3">
    <source>
        <dbReference type="Proteomes" id="UP000703269"/>
    </source>
</evidence>
<reference evidence="2 3" key="1">
    <citation type="submission" date="2021-08" db="EMBL/GenBank/DDBJ databases">
        <title>Draft Genome Sequence of Phanerochaete sordida strain YK-624.</title>
        <authorList>
            <person name="Mori T."/>
            <person name="Dohra H."/>
            <person name="Suzuki T."/>
            <person name="Kawagishi H."/>
            <person name="Hirai H."/>
        </authorList>
    </citation>
    <scope>NUCLEOTIDE SEQUENCE [LARGE SCALE GENOMIC DNA]</scope>
    <source>
        <strain evidence="2 3">YK-624</strain>
    </source>
</reference>
<dbReference type="EMBL" id="BPQB01000061">
    <property type="protein sequence ID" value="GJE96601.1"/>
    <property type="molecule type" value="Genomic_DNA"/>
</dbReference>
<dbReference type="PANTHER" id="PTHR42951:SF4">
    <property type="entry name" value="ACYL-COENZYME A THIOESTERASE MBLAC2"/>
    <property type="match status" value="1"/>
</dbReference>
<accession>A0A9P3GKV5</accession>
<dbReference type="Pfam" id="PF00753">
    <property type="entry name" value="Lactamase_B"/>
    <property type="match status" value="1"/>
</dbReference>
<dbReference type="InterPro" id="IPR001279">
    <property type="entry name" value="Metallo-B-lactamas"/>
</dbReference>
<comment type="caution">
    <text evidence="2">The sequence shown here is derived from an EMBL/GenBank/DDBJ whole genome shotgun (WGS) entry which is preliminary data.</text>
</comment>
<dbReference type="AlphaFoldDB" id="A0A9P3GKV5"/>
<organism evidence="2 3">
    <name type="scientific">Phanerochaete sordida</name>
    <dbReference type="NCBI Taxonomy" id="48140"/>
    <lineage>
        <taxon>Eukaryota</taxon>
        <taxon>Fungi</taxon>
        <taxon>Dikarya</taxon>
        <taxon>Basidiomycota</taxon>
        <taxon>Agaricomycotina</taxon>
        <taxon>Agaricomycetes</taxon>
        <taxon>Polyporales</taxon>
        <taxon>Phanerochaetaceae</taxon>
        <taxon>Phanerochaete</taxon>
    </lineage>
</organism>
<dbReference type="InterPro" id="IPR036866">
    <property type="entry name" value="RibonucZ/Hydroxyglut_hydro"/>
</dbReference>
<keyword evidence="3" id="KW-1185">Reference proteome</keyword>
<sequence length="310" mass="34494">MSDPSLDEPAPKRKAAFKASRLTPTTWVLTEHSDVYDEHPLIYAKVLPAQGVILLIDTGCGGATDDDEIDVRSLREYMETIRIPANDNKPLNDGGKMRYAVLLTHCHYDHILGVEQFAKDSTILASAYSPSFIAPENLAEHSLCASLGIPTPQYSPTLVAHREPLPGLGPATMLALHTPGHTPDELAVWDADERVLYVGDTLYEWAHIIFPREGSLVEWVRSVDMLLDLVGRDTPAKICAGHVTAGRPARDVLTAARAFMMDVVEGRERVKRRFEKRGEICVEYIKEGMRFSLLCPERLVLEAQKHFKGI</sequence>
<dbReference type="CDD" id="cd06262">
    <property type="entry name" value="metallo-hydrolase-like_MBL-fold"/>
    <property type="match status" value="1"/>
</dbReference>
<gene>
    <name evidence="2" type="ORF">PsYK624_128000</name>
</gene>
<dbReference type="Proteomes" id="UP000703269">
    <property type="component" value="Unassembled WGS sequence"/>
</dbReference>
<evidence type="ECO:0000313" key="2">
    <source>
        <dbReference type="EMBL" id="GJE96601.1"/>
    </source>
</evidence>
<dbReference type="OrthoDB" id="3341310at2759"/>